<dbReference type="Proteomes" id="UP000887566">
    <property type="component" value="Unplaced"/>
</dbReference>
<dbReference type="Pfam" id="PF26466">
    <property type="entry name" value="DNA_primase_lrg_N"/>
    <property type="match status" value="1"/>
</dbReference>
<evidence type="ECO:0000313" key="2">
    <source>
        <dbReference type="WBParaSite" id="PSAMB.scaffold117size76755.g2271.t1"/>
    </source>
</evidence>
<dbReference type="PANTHER" id="PTHR10537">
    <property type="entry name" value="DNA PRIMASE LARGE SUBUNIT"/>
    <property type="match status" value="1"/>
</dbReference>
<dbReference type="GO" id="GO:0051539">
    <property type="term" value="F:4 iron, 4 sulfur cluster binding"/>
    <property type="evidence" value="ECO:0007669"/>
    <property type="project" value="UniProtKB-KW"/>
</dbReference>
<dbReference type="GO" id="GO:0006269">
    <property type="term" value="P:DNA replication, synthesis of primer"/>
    <property type="evidence" value="ECO:0007669"/>
    <property type="project" value="UniProtKB-KW"/>
</dbReference>
<keyword evidence="1" id="KW-1185">Reference proteome</keyword>
<dbReference type="PANTHER" id="PTHR10537:SF4">
    <property type="entry name" value="DNA PRIMASE LARGE SUBUNIT"/>
    <property type="match status" value="1"/>
</dbReference>
<protein>
    <submittedName>
        <fullName evidence="2">Uncharacterized protein</fullName>
    </submittedName>
</protein>
<dbReference type="WBParaSite" id="PSAMB.scaffold117size76755.g2271.t1">
    <property type="protein sequence ID" value="PSAMB.scaffold117size76755.g2271.t1"/>
    <property type="gene ID" value="PSAMB.scaffold117size76755.g2271"/>
</dbReference>
<dbReference type="AlphaFoldDB" id="A0A914UQH5"/>
<reference evidence="2" key="1">
    <citation type="submission" date="2022-11" db="UniProtKB">
        <authorList>
            <consortium name="WormBaseParasite"/>
        </authorList>
    </citation>
    <scope>IDENTIFICATION</scope>
</reference>
<accession>A0A914UQH5</accession>
<dbReference type="GO" id="GO:0005658">
    <property type="term" value="C:alpha DNA polymerase:primase complex"/>
    <property type="evidence" value="ECO:0007669"/>
    <property type="project" value="TreeGrafter"/>
</dbReference>
<dbReference type="InterPro" id="IPR007238">
    <property type="entry name" value="DNA_primase_lsu_euk/arc"/>
</dbReference>
<organism evidence="1 2">
    <name type="scientific">Plectus sambesii</name>
    <dbReference type="NCBI Taxonomy" id="2011161"/>
    <lineage>
        <taxon>Eukaryota</taxon>
        <taxon>Metazoa</taxon>
        <taxon>Ecdysozoa</taxon>
        <taxon>Nematoda</taxon>
        <taxon>Chromadorea</taxon>
        <taxon>Plectida</taxon>
        <taxon>Plectina</taxon>
        <taxon>Plectoidea</taxon>
        <taxon>Plectidae</taxon>
        <taxon>Plectus</taxon>
    </lineage>
</organism>
<proteinExistence type="predicted"/>
<sequence length="292" mass="32937">MAFYLNPPSGILSLSEVRLAILTRFKFLAELYRVKGDSEAVWSKVAPKFIADAQYLMEGTTTDRCAHFLLRLVAHVDPLVLEFVTHCERMLFKVRMEALNSTGFCKMFGKLRRHLYLASMDADDGERRNWQLISEAVVALVESKGGSQQLANAFTAQSTSTQPFLVPFTFVLPLIRTRQVILSGGFAEILPADLPLVLTGIFDKITALTAKRSSDAFCQTVIDERIAQVANELKAVAYEYGINVGPPPIAKYRSKVNSEQIDQFSLLFPPCMRHLHRELRAKHRLKHHQRVS</sequence>
<dbReference type="GO" id="GO:0006270">
    <property type="term" value="P:DNA replication initiation"/>
    <property type="evidence" value="ECO:0007669"/>
    <property type="project" value="TreeGrafter"/>
</dbReference>
<dbReference type="GO" id="GO:0046872">
    <property type="term" value="F:metal ion binding"/>
    <property type="evidence" value="ECO:0007669"/>
    <property type="project" value="UniProtKB-KW"/>
</dbReference>
<name>A0A914UQH5_9BILA</name>
<evidence type="ECO:0000313" key="1">
    <source>
        <dbReference type="Proteomes" id="UP000887566"/>
    </source>
</evidence>
<dbReference type="Gene3D" id="1.20.930.80">
    <property type="match status" value="1"/>
</dbReference>